<organism evidence="1 2">
    <name type="scientific">Cannabis sativa</name>
    <name type="common">Hemp</name>
    <name type="synonym">Marijuana</name>
    <dbReference type="NCBI Taxonomy" id="3483"/>
    <lineage>
        <taxon>Eukaryota</taxon>
        <taxon>Viridiplantae</taxon>
        <taxon>Streptophyta</taxon>
        <taxon>Embryophyta</taxon>
        <taxon>Tracheophyta</taxon>
        <taxon>Spermatophyta</taxon>
        <taxon>Magnoliopsida</taxon>
        <taxon>eudicotyledons</taxon>
        <taxon>Gunneridae</taxon>
        <taxon>Pentapetalae</taxon>
        <taxon>rosids</taxon>
        <taxon>fabids</taxon>
        <taxon>Rosales</taxon>
        <taxon>Cannabaceae</taxon>
        <taxon>Cannabis</taxon>
    </lineage>
</organism>
<dbReference type="EnsemblPlants" id="evm.model.03.959">
    <property type="protein sequence ID" value="cds.evm.model.03.959"/>
    <property type="gene ID" value="evm.TU.03.959"/>
</dbReference>
<sequence>MQEVFDYLIQYFLNLHSAYFPNAKLLDLELLHTQLDKILTLRPALTVPCSGNFFPGFPICHFESPSEDMLLRVMGLSGISPRIFMGVLDLNEEFHLEVVDIVENPSAAPTEEVALAEAPAQVLRLETALETIPVAAPSGVVVKSKGKGKVKTPPPVPMFNDSIWEIDKKLTTLNHMACWSFMPPKLECATFRGYCGIDFLLQESMLL</sequence>
<name>A0A803PB48_CANSA</name>
<proteinExistence type="predicted"/>
<reference evidence="1" key="1">
    <citation type="submission" date="2018-11" db="EMBL/GenBank/DDBJ databases">
        <authorList>
            <person name="Grassa J C."/>
        </authorList>
    </citation>
    <scope>NUCLEOTIDE SEQUENCE [LARGE SCALE GENOMIC DNA]</scope>
</reference>
<protein>
    <submittedName>
        <fullName evidence="1">Uncharacterized protein</fullName>
    </submittedName>
</protein>
<dbReference type="Proteomes" id="UP000596661">
    <property type="component" value="Chromosome 3"/>
</dbReference>
<reference evidence="1" key="2">
    <citation type="submission" date="2021-03" db="UniProtKB">
        <authorList>
            <consortium name="EnsemblPlants"/>
        </authorList>
    </citation>
    <scope>IDENTIFICATION</scope>
</reference>
<accession>A0A803PB48</accession>
<evidence type="ECO:0000313" key="1">
    <source>
        <dbReference type="EnsemblPlants" id="cds.evm.model.03.959"/>
    </source>
</evidence>
<dbReference type="Gramene" id="evm.model.03.959">
    <property type="protein sequence ID" value="cds.evm.model.03.959"/>
    <property type="gene ID" value="evm.TU.03.959"/>
</dbReference>
<evidence type="ECO:0000313" key="2">
    <source>
        <dbReference type="Proteomes" id="UP000596661"/>
    </source>
</evidence>
<keyword evidence="2" id="KW-1185">Reference proteome</keyword>
<dbReference type="EMBL" id="UZAU01000274">
    <property type="status" value="NOT_ANNOTATED_CDS"/>
    <property type="molecule type" value="Genomic_DNA"/>
</dbReference>
<dbReference type="AlphaFoldDB" id="A0A803PB48"/>